<feature type="compositionally biased region" description="Polar residues" evidence="1">
    <location>
        <begin position="12"/>
        <end position="28"/>
    </location>
</feature>
<feature type="region of interest" description="Disordered" evidence="1">
    <location>
        <begin position="185"/>
        <end position="209"/>
    </location>
</feature>
<feature type="compositionally biased region" description="Acidic residues" evidence="1">
    <location>
        <begin position="128"/>
        <end position="137"/>
    </location>
</feature>
<protein>
    <submittedName>
        <fullName evidence="2">Uncharacterized protein</fullName>
    </submittedName>
</protein>
<gene>
    <name evidence="2" type="ORF">NTEN_LOCUS2774</name>
</gene>
<feature type="compositionally biased region" description="Polar residues" evidence="1">
    <location>
        <begin position="57"/>
        <end position="102"/>
    </location>
</feature>
<feature type="compositionally biased region" description="Low complexity" evidence="1">
    <location>
        <begin position="193"/>
        <end position="202"/>
    </location>
</feature>
<dbReference type="AlphaFoldDB" id="A0A6H5G1L6"/>
<reference evidence="2 3" key="1">
    <citation type="submission" date="2020-02" db="EMBL/GenBank/DDBJ databases">
        <authorList>
            <person name="Ferguson B K."/>
        </authorList>
    </citation>
    <scope>NUCLEOTIDE SEQUENCE [LARGE SCALE GENOMIC DNA]</scope>
</reference>
<proteinExistence type="predicted"/>
<keyword evidence="3" id="KW-1185">Reference proteome</keyword>
<dbReference type="Proteomes" id="UP000479000">
    <property type="component" value="Unassembled WGS sequence"/>
</dbReference>
<name>A0A6H5G1L6_9HEMI</name>
<accession>A0A6H5G1L6</accession>
<organism evidence="2 3">
    <name type="scientific">Nesidiocoris tenuis</name>
    <dbReference type="NCBI Taxonomy" id="355587"/>
    <lineage>
        <taxon>Eukaryota</taxon>
        <taxon>Metazoa</taxon>
        <taxon>Ecdysozoa</taxon>
        <taxon>Arthropoda</taxon>
        <taxon>Hexapoda</taxon>
        <taxon>Insecta</taxon>
        <taxon>Pterygota</taxon>
        <taxon>Neoptera</taxon>
        <taxon>Paraneoptera</taxon>
        <taxon>Hemiptera</taxon>
        <taxon>Heteroptera</taxon>
        <taxon>Panheteroptera</taxon>
        <taxon>Cimicomorpha</taxon>
        <taxon>Miridae</taxon>
        <taxon>Dicyphina</taxon>
        <taxon>Nesidiocoris</taxon>
    </lineage>
</organism>
<feature type="non-terminal residue" evidence="2">
    <location>
        <position position="209"/>
    </location>
</feature>
<dbReference type="EMBL" id="CADCXU010004454">
    <property type="protein sequence ID" value="CAA9996185.1"/>
    <property type="molecule type" value="Genomic_DNA"/>
</dbReference>
<evidence type="ECO:0000256" key="1">
    <source>
        <dbReference type="SAM" id="MobiDB-lite"/>
    </source>
</evidence>
<feature type="region of interest" description="Disordered" evidence="1">
    <location>
        <begin position="1"/>
        <end position="157"/>
    </location>
</feature>
<evidence type="ECO:0000313" key="2">
    <source>
        <dbReference type="EMBL" id="CAA9996185.1"/>
    </source>
</evidence>
<sequence length="209" mass="22416">MECDTEDGPTVDNKNQKLPQEDGGSTSDVRNHQGEKTVGQSVNNDVSAEINIPEGLSSKSADNSESTSKVEIDAPSSSKLTSGTISDHGNASTKENTSTITDPVNGLAPGRLSLKREKLPKPIAPVEGLDDSTDDADLSSKRTSLKSEPMDAETCSLQTEEGRRKCIETEKKRWQAYQSAMVKFTNDSKIDNPSPTSSPSSTKRTMGKP</sequence>
<evidence type="ECO:0000313" key="3">
    <source>
        <dbReference type="Proteomes" id="UP000479000"/>
    </source>
</evidence>